<sequence length="241" mass="25506">MNHSDTDTRRWIDDMVVELRLRDVKGAAIGDAVASVESHCADSSETPREAFGDPREYAASLTFPQEDRTGDTIREWATVMAPVVVGLAGFSLTTGAVTALLEGEGVPVTWGGIAAAVFLVVAVALLVRYLRALLDHGIGGALALGGTIAIAAMLPVLWRDPAFALPATVAGIGGLVLLAASVVLGRRARRLDDPVVDPVDRSDRYASRRPVLSTLVTGEWMFVTATIVLSLVLWVLHATLA</sequence>
<feature type="transmembrane region" description="Helical" evidence="1">
    <location>
        <begin position="76"/>
        <end position="101"/>
    </location>
</feature>
<keyword evidence="1" id="KW-0472">Membrane</keyword>
<comment type="caution">
    <text evidence="2">The sequence shown here is derived from an EMBL/GenBank/DDBJ whole genome shotgun (WGS) entry which is preliminary data.</text>
</comment>
<dbReference type="STRING" id="1089455.MOPEL_029_01070"/>
<evidence type="ECO:0000256" key="1">
    <source>
        <dbReference type="SAM" id="Phobius"/>
    </source>
</evidence>
<keyword evidence="1" id="KW-0812">Transmembrane</keyword>
<organism evidence="2 3">
    <name type="scientific">Mobilicoccus pelagius NBRC 104925</name>
    <dbReference type="NCBI Taxonomy" id="1089455"/>
    <lineage>
        <taxon>Bacteria</taxon>
        <taxon>Bacillati</taxon>
        <taxon>Actinomycetota</taxon>
        <taxon>Actinomycetes</taxon>
        <taxon>Micrococcales</taxon>
        <taxon>Dermatophilaceae</taxon>
        <taxon>Mobilicoccus</taxon>
    </lineage>
</organism>
<reference evidence="2 3" key="1">
    <citation type="submission" date="2012-02" db="EMBL/GenBank/DDBJ databases">
        <title>Whole genome shotgun sequence of Mobilicoccus pelagius NBRC 104925.</title>
        <authorList>
            <person name="Yoshida Y."/>
            <person name="Hosoyama A."/>
            <person name="Tsuchikane K."/>
            <person name="Katsumata H."/>
            <person name="Yamazaki S."/>
            <person name="Fujita N."/>
        </authorList>
    </citation>
    <scope>NUCLEOTIDE SEQUENCE [LARGE SCALE GENOMIC DNA]</scope>
    <source>
        <strain evidence="2 3">NBRC 104925</strain>
    </source>
</reference>
<gene>
    <name evidence="2" type="ORF">MOPEL_029_01070</name>
</gene>
<keyword evidence="3" id="KW-1185">Reference proteome</keyword>
<name>H5UQ21_9MICO</name>
<feature type="transmembrane region" description="Helical" evidence="1">
    <location>
        <begin position="107"/>
        <end position="127"/>
    </location>
</feature>
<dbReference type="eggNOG" id="ENOG50331NI">
    <property type="taxonomic scope" value="Bacteria"/>
</dbReference>
<protein>
    <submittedName>
        <fullName evidence="2">Uncharacterized protein</fullName>
    </submittedName>
</protein>
<dbReference type="AlphaFoldDB" id="H5UQ21"/>
<evidence type="ECO:0000313" key="2">
    <source>
        <dbReference type="EMBL" id="GAB47826.1"/>
    </source>
</evidence>
<feature type="transmembrane region" description="Helical" evidence="1">
    <location>
        <begin position="139"/>
        <end position="158"/>
    </location>
</feature>
<feature type="transmembrane region" description="Helical" evidence="1">
    <location>
        <begin position="211"/>
        <end position="236"/>
    </location>
</feature>
<evidence type="ECO:0000313" key="3">
    <source>
        <dbReference type="Proteomes" id="UP000004367"/>
    </source>
</evidence>
<feature type="transmembrane region" description="Helical" evidence="1">
    <location>
        <begin position="164"/>
        <end position="184"/>
    </location>
</feature>
<dbReference type="EMBL" id="BAFE01000027">
    <property type="protein sequence ID" value="GAB47826.1"/>
    <property type="molecule type" value="Genomic_DNA"/>
</dbReference>
<dbReference type="RefSeq" id="WP_009481724.1">
    <property type="nucleotide sequence ID" value="NZ_BAFE01000027.1"/>
</dbReference>
<accession>H5UQ21</accession>
<keyword evidence="1" id="KW-1133">Transmembrane helix</keyword>
<dbReference type="OrthoDB" id="5192631at2"/>
<dbReference type="Proteomes" id="UP000004367">
    <property type="component" value="Unassembled WGS sequence"/>
</dbReference>
<proteinExistence type="predicted"/>